<feature type="compositionally biased region" description="Basic and acidic residues" evidence="5">
    <location>
        <begin position="659"/>
        <end position="669"/>
    </location>
</feature>
<comment type="catalytic activity">
    <reaction evidence="4">
        <text>Hydrolysis of (1-&gt;4)-alpha-D-glucosidic linkages in polysaccharides so as to remove successive maltose units from the non-reducing ends of the chains.</text>
        <dbReference type="EC" id="3.2.1.2"/>
    </reaction>
</comment>
<evidence type="ECO:0000256" key="3">
    <source>
        <dbReference type="ARBA" id="ARBA00023326"/>
    </source>
</evidence>
<reference evidence="6" key="1">
    <citation type="submission" date="2017-08" db="EMBL/GenBank/DDBJ databases">
        <authorList>
            <person name="Polle J.E."/>
            <person name="Barry K."/>
            <person name="Cushman J."/>
            <person name="Schmutz J."/>
            <person name="Tran D."/>
            <person name="Hathwaick L.T."/>
            <person name="Yim W.C."/>
            <person name="Jenkins J."/>
            <person name="Mckie-Krisberg Z.M."/>
            <person name="Prochnik S."/>
            <person name="Lindquist E."/>
            <person name="Dockter R.B."/>
            <person name="Adam C."/>
            <person name="Molina H."/>
            <person name="Bunkerborg J."/>
            <person name="Jin E."/>
            <person name="Buchheim M."/>
            <person name="Magnuson J."/>
        </authorList>
    </citation>
    <scope>NUCLEOTIDE SEQUENCE</scope>
    <source>
        <strain evidence="6">CCAP 19/18</strain>
    </source>
</reference>
<comment type="similarity">
    <text evidence="1 4">Belongs to the glycosyl hydrolase 14 family.</text>
</comment>
<dbReference type="Proteomes" id="UP000815325">
    <property type="component" value="Unassembled WGS sequence"/>
</dbReference>
<evidence type="ECO:0000256" key="1">
    <source>
        <dbReference type="ARBA" id="ARBA00005652"/>
    </source>
</evidence>
<feature type="compositionally biased region" description="Basic residues" evidence="5">
    <location>
        <begin position="441"/>
        <end position="451"/>
    </location>
</feature>
<feature type="region of interest" description="Disordered" evidence="5">
    <location>
        <begin position="600"/>
        <end position="643"/>
    </location>
</feature>
<keyword evidence="4" id="KW-0326">Glycosidase</keyword>
<name>A0ABQ7GFH4_DUNSA</name>
<dbReference type="EMBL" id="MU069816">
    <property type="protein sequence ID" value="KAF5833355.1"/>
    <property type="molecule type" value="Genomic_DNA"/>
</dbReference>
<evidence type="ECO:0000256" key="5">
    <source>
        <dbReference type="SAM" id="MobiDB-lite"/>
    </source>
</evidence>
<dbReference type="InterPro" id="IPR017853">
    <property type="entry name" value="GH"/>
</dbReference>
<feature type="region of interest" description="Disordered" evidence="5">
    <location>
        <begin position="764"/>
        <end position="809"/>
    </location>
</feature>
<feature type="compositionally biased region" description="Low complexity" evidence="5">
    <location>
        <begin position="535"/>
        <end position="544"/>
    </location>
</feature>
<feature type="compositionally biased region" description="Polar residues" evidence="5">
    <location>
        <begin position="764"/>
        <end position="774"/>
    </location>
</feature>
<keyword evidence="4 6" id="KW-0378">Hydrolase</keyword>
<dbReference type="EC" id="3.2.1.2" evidence="4"/>
<feature type="compositionally biased region" description="Polar residues" evidence="5">
    <location>
        <begin position="792"/>
        <end position="803"/>
    </location>
</feature>
<dbReference type="Gene3D" id="3.20.20.80">
    <property type="entry name" value="Glycosidases"/>
    <property type="match status" value="1"/>
</dbReference>
<dbReference type="Pfam" id="PF01373">
    <property type="entry name" value="Glyco_hydro_14"/>
    <property type="match status" value="1"/>
</dbReference>
<evidence type="ECO:0000256" key="2">
    <source>
        <dbReference type="ARBA" id="ARBA00023277"/>
    </source>
</evidence>
<dbReference type="GO" id="GO:0016787">
    <property type="term" value="F:hydrolase activity"/>
    <property type="evidence" value="ECO:0007669"/>
    <property type="project" value="UniProtKB-KW"/>
</dbReference>
<dbReference type="PANTHER" id="PTHR31352">
    <property type="entry name" value="BETA-AMYLASE 1, CHLOROPLASTIC"/>
    <property type="match status" value="1"/>
</dbReference>
<feature type="region of interest" description="Disordered" evidence="5">
    <location>
        <begin position="417"/>
        <end position="551"/>
    </location>
</feature>
<sequence length="946" mass="97997">MAPSVPLAQGLAVAPQMQCDGCGGQQEMHAARGKGCPATERCRNLSKPTSCERKKVPVLTMLPLDTVTSSGFTYANQPWFAQALHVLAQSGAHGVAVDVWWGAVEREPRAYNWSGYKQLFEVIKKTGLKAQVVLGFHACGCNVGDNTQIPLPPWVLQCGDHDPDLFFTDRPRDGGLGQRNREYLSIWADDAPGVLMGRSPMQCYEDFMVNFRDAFRQELGTLIEEVLIGSGPCGELRYPSYVEAHGWKFPGVGEFQCYDRRALASLAQAAREAGSPDWGYGGPHNAGTYCSNPEETEFFAHQGSWDTQYGRFFLRWYSKSLLCHGEQLMAIASRVFAPHTRRRRRHHHQQLSSPAKPHPQQQQQQQWQTHAAGAMGMQGPTGPASAPLNKLGAASLSAGVGGWQGGGFESCALASGPEGGEFVRSRTSLGGPPAYASPHHSYNHHLHHHQHPSLQRASYGGPESSGRTSWGRQLSSSGAEKGDLTSTLPPHMPHSPHSHSQLGSPHYLSGRPVSMTLVASSSSMASGGGGGGGPSSSVASNLHAAGGGGSSSTMVAAAAAAAAAPPTSRSGPLSSSSANNNCSSGFAGGGGLVAGDSLQPLVSSRSMDPPQRGWSSSGQHASGNSEGGAHRSGGGRKSLSGNNMADADSALIAGPHQHAGGERAGEQQHEQQPGGHAREEQQQQQPGVALNGQLAEPIRGQHECAGVEEVGGHAGRGSSSKSAWVQDGLGASGSKARLAVRSSGNLVLTNTTHGDTAIAIGDQAQQGMSQSQPKTGGAGGGGGDVQGGGGSSHRSICGGSSQLPLHAGGDVGGEGSVQCTEARSIGALLSEGGLGGDAASLLGASGSHNFLYRLGGGGSLSDSSAGGSMQVGGRSTQEVGRMRGQLYEEKVRVLTVLCVHGLGGEQIRGARSGMGDNLGQAMGDNSGQANAHYYCMPGNIVGRVHE</sequence>
<evidence type="ECO:0000256" key="4">
    <source>
        <dbReference type="RuleBase" id="RU000509"/>
    </source>
</evidence>
<dbReference type="SUPFAM" id="SSF51445">
    <property type="entry name" value="(Trans)glycosidases"/>
    <property type="match status" value="1"/>
</dbReference>
<dbReference type="PANTHER" id="PTHR31352:SF1">
    <property type="entry name" value="BETA-AMYLASE 3, CHLOROPLASTIC"/>
    <property type="match status" value="1"/>
</dbReference>
<evidence type="ECO:0000313" key="6">
    <source>
        <dbReference type="EMBL" id="KAF5833355.1"/>
    </source>
</evidence>
<feature type="compositionally biased region" description="Polar residues" evidence="5">
    <location>
        <begin position="613"/>
        <end position="624"/>
    </location>
</feature>
<protein>
    <recommendedName>
        <fullName evidence="4">Beta-amylase</fullName>
        <ecNumber evidence="4">3.2.1.2</ecNumber>
    </recommendedName>
</protein>
<accession>A0ABQ7GFH4</accession>
<feature type="compositionally biased region" description="Gly residues" evidence="5">
    <location>
        <begin position="776"/>
        <end position="791"/>
    </location>
</feature>
<comment type="caution">
    <text evidence="6">The sequence shown here is derived from an EMBL/GenBank/DDBJ whole genome shotgun (WGS) entry which is preliminary data.</text>
</comment>
<feature type="region of interest" description="Disordered" evidence="5">
    <location>
        <begin position="655"/>
        <end position="687"/>
    </location>
</feature>
<organism evidence="6 7">
    <name type="scientific">Dunaliella salina</name>
    <name type="common">Green alga</name>
    <name type="synonym">Protococcus salinus</name>
    <dbReference type="NCBI Taxonomy" id="3046"/>
    <lineage>
        <taxon>Eukaryota</taxon>
        <taxon>Viridiplantae</taxon>
        <taxon>Chlorophyta</taxon>
        <taxon>core chlorophytes</taxon>
        <taxon>Chlorophyceae</taxon>
        <taxon>CS clade</taxon>
        <taxon>Chlamydomonadales</taxon>
        <taxon>Dunaliellaceae</taxon>
        <taxon>Dunaliella</taxon>
    </lineage>
</organism>
<keyword evidence="7" id="KW-1185">Reference proteome</keyword>
<keyword evidence="2 4" id="KW-0119">Carbohydrate metabolism</keyword>
<proteinExistence type="inferred from homology"/>
<gene>
    <name evidence="6" type="ORF">DUNSADRAFT_10396</name>
</gene>
<feature type="region of interest" description="Disordered" evidence="5">
    <location>
        <begin position="339"/>
        <end position="388"/>
    </location>
</feature>
<feature type="compositionally biased region" description="Polar residues" evidence="5">
    <location>
        <begin position="465"/>
        <end position="488"/>
    </location>
</feature>
<feature type="compositionally biased region" description="Basic residues" evidence="5">
    <location>
        <begin position="339"/>
        <end position="349"/>
    </location>
</feature>
<dbReference type="InterPro" id="IPR001554">
    <property type="entry name" value="Glyco_hydro_14"/>
</dbReference>
<keyword evidence="3 4" id="KW-0624">Polysaccharide degradation</keyword>
<dbReference type="PRINTS" id="PR00750">
    <property type="entry name" value="BETAAMYLASE"/>
</dbReference>
<evidence type="ECO:0000313" key="7">
    <source>
        <dbReference type="Proteomes" id="UP000815325"/>
    </source>
</evidence>